<feature type="compositionally biased region" description="Polar residues" evidence="2">
    <location>
        <begin position="664"/>
        <end position="681"/>
    </location>
</feature>
<feature type="compositionally biased region" description="Polar residues" evidence="2">
    <location>
        <begin position="1594"/>
        <end position="1608"/>
    </location>
</feature>
<feature type="domain" description="eCIS core" evidence="4">
    <location>
        <begin position="214"/>
        <end position="291"/>
    </location>
</feature>
<feature type="domain" description="25S rRNA (uridine-N(3))-methyltransferase BMT5-like" evidence="3">
    <location>
        <begin position="1427"/>
        <end position="1585"/>
    </location>
</feature>
<dbReference type="InterPro" id="IPR019446">
    <property type="entry name" value="BMT5-like"/>
</dbReference>
<keyword evidence="6" id="KW-1185">Reference proteome</keyword>
<feature type="compositionally biased region" description="Polar residues" evidence="2">
    <location>
        <begin position="548"/>
        <end position="583"/>
    </location>
</feature>
<dbReference type="PANTHER" id="PTHR11538:SF26">
    <property type="entry name" value="FERREDOXIN-FOLD ANTICODON-BINDING DOMAIN-CONTAINING PROTEIN 1"/>
    <property type="match status" value="1"/>
</dbReference>
<feature type="compositionally biased region" description="Low complexity" evidence="2">
    <location>
        <begin position="480"/>
        <end position="496"/>
    </location>
</feature>
<evidence type="ECO:0000256" key="2">
    <source>
        <dbReference type="SAM" id="MobiDB-lite"/>
    </source>
</evidence>
<feature type="compositionally biased region" description="Polar residues" evidence="2">
    <location>
        <begin position="648"/>
        <end position="657"/>
    </location>
</feature>
<reference evidence="5 6" key="1">
    <citation type="journal article" date="2020" name="ISME J.">
        <title>Comparative genomics reveals insights into cyanobacterial evolution and habitat adaptation.</title>
        <authorList>
            <person name="Chen M.Y."/>
            <person name="Teng W.K."/>
            <person name="Zhao L."/>
            <person name="Hu C.X."/>
            <person name="Zhou Y.K."/>
            <person name="Han B.P."/>
            <person name="Song L.R."/>
            <person name="Shu W.S."/>
        </authorList>
    </citation>
    <scope>NUCLEOTIDE SEQUENCE [LARGE SCALE GENOMIC DNA]</scope>
    <source>
        <strain evidence="5 6">FACHB-119</strain>
    </source>
</reference>
<protein>
    <submittedName>
        <fullName evidence="5">DUF2431 domain-containing protein</fullName>
    </submittedName>
</protein>
<evidence type="ECO:0000259" key="3">
    <source>
        <dbReference type="Pfam" id="PF10354"/>
    </source>
</evidence>
<accession>A0ABR8D1V5</accession>
<dbReference type="EMBL" id="JACJSG010000012">
    <property type="protein sequence ID" value="MBD2501105.1"/>
    <property type="molecule type" value="Genomic_DNA"/>
</dbReference>
<feature type="compositionally biased region" description="Polar residues" evidence="2">
    <location>
        <begin position="503"/>
        <end position="520"/>
    </location>
</feature>
<dbReference type="Gene3D" id="1.20.120.20">
    <property type="entry name" value="Apolipoprotein"/>
    <property type="match status" value="1"/>
</dbReference>
<dbReference type="Pfam" id="PF13699">
    <property type="entry name" value="eCIS_core"/>
    <property type="match status" value="1"/>
</dbReference>
<dbReference type="Proteomes" id="UP000661112">
    <property type="component" value="Unassembled WGS sequence"/>
</dbReference>
<feature type="coiled-coil region" evidence="1">
    <location>
        <begin position="839"/>
        <end position="918"/>
    </location>
</feature>
<dbReference type="Pfam" id="PF10354">
    <property type="entry name" value="BMT5-like"/>
    <property type="match status" value="1"/>
</dbReference>
<proteinExistence type="predicted"/>
<dbReference type="RefSeq" id="WP_190471221.1">
    <property type="nucleotide sequence ID" value="NZ_JACJSG010000012.1"/>
</dbReference>
<gene>
    <name evidence="5" type="ORF">H6G83_10905</name>
</gene>
<evidence type="ECO:0000313" key="5">
    <source>
        <dbReference type="EMBL" id="MBD2501105.1"/>
    </source>
</evidence>
<dbReference type="InterPro" id="IPR025295">
    <property type="entry name" value="eCIS_core_dom"/>
</dbReference>
<feature type="region of interest" description="Disordered" evidence="2">
    <location>
        <begin position="1583"/>
        <end position="1608"/>
    </location>
</feature>
<feature type="region of interest" description="Disordered" evidence="2">
    <location>
        <begin position="1"/>
        <end position="26"/>
    </location>
</feature>
<feature type="compositionally biased region" description="Polar residues" evidence="2">
    <location>
        <begin position="314"/>
        <end position="339"/>
    </location>
</feature>
<sequence length="1608" mass="175659">MPLQKAHSQPSSTFSNSQTPQAPSQFASRPFGIQVQNISIQRQMEDAAFAEQKMEATRLEIQAKHGTITPEGQERLTLLQAKMHELLLARCNNAAKYGNNIERIAIRRPDSSSPVQAKLTIGQPGDKYEQEADDTARQVVQRIHQQSNQQVQREVETEEEQLQTKSVDNIQRQELSVDEELQMKPMVQRVADGGMAASVDVEAGIQRARGGGQPLADSIREPMEQAFGADFGGVRIHTDATSDKLNKSIQARAFTTEQDIFFRQGEYSPGSNVGKELLAHELTHVVQQSGGVVQPKVLHSAPKENKIHTKETAESGQALQTRESSQNAEQADTTNNTDTAEVKTDTEDREKQKQTTTQKHQTPSAPPTDIGNGTTDPPPTKKDDVVANTFQNQSGKNKQAQDNQLKQVQSVNANSSTQAIASPQKSAGLPINADGATGELSQTETGDSEKSPASAKADPEFVAVVNTAKQVALEHKQHAPAHTKAVQAQAAAESPANEVPSKAQANQVEEMGQTPTPTFDTSAFKAKLMQRIADTAPKNLKEADEFKNNNQLGSVKNDLSAQVKQEKQNSQGQLEQKTKQAPDTSGIEPKQVTPLSASQPGVAPSKIGANKATPKSKGRGEVETPLQNDSKKLDQQLAKAKITEEQLTKSNEPQFQQALAAKQEAQTNAVESPQKYRQQEQGILTNAQATAEATAQNHLQGMHSIRTQTFNQVTDKQVGAKGKDEQTRAKIAGDINKIYEKTKIQVDKALSDLDAQVMQTFDAGAVEAKKAFEDYVDQRMKAYKDQRYGGITGKGQWVADQFLGLPSEVNAFYQEGRQFYIQKMDGVIDQVVSIIGKGLTQAKAEIATGKQEIQTYVNQLPQNLKAVGQEAATDIQGKFDDLEQSVNNKQDELIETLTQKYQENLQAVDARIDELKAANGGLIQKAADAVAGVVKTITDLAKMLMEVLGRVAGAVDKILQDPIGFLGNLIQALKQGFQGFMKNIAKYLQQGLIGWLTGTLAGAGIQMPENFDSKGIFSLVTQVLGFTYEIIRAQAVKRLGEKKVSHLEQSFDIFKILVSQGVGGIWQYLKDQMGDLNTLVIEPLKNFVIERVVFAGIEWVLSLLTPASAFVKAAKAIYQIISFFMERAQQIADLISTILDAIVAIASGSIGAAAKAIESALAKSLPVVISFLASLLGLGGIAGRVQAIFQKLRRPVEKAVDWIIDKGAKAFKKIGNKFNNSKAGKKFHTVKDSAKEKYKAGKQWVEDKKEAGKNWVEGKKQSVKDKFDKFDNKVRDKFGFGKDKDKESQFAEVDVPKSLVIPKPFSLQKVSSNLAQQLASTPNNVELHDGKGNPKQETKKILTEHKDAKYNKSVGQLTLPGIQQSVVENTTSLDQLGKVIASQTGVQKVLLSKKEKLIEIGVQINPYETVGTFSLENLTRGTGQKILLLGEANFSFAKSLAQNIGGQGIVATSYESGDEIKKKYQAAKGNMQTVESQGAQIFHGVDAQNIDPNIGGPPPEFQFIVFNYPFVEGDRPTASARNREMLAKFMQSASKALSKGGKIFVTSKQYWLSRFHLEASAKEAGLKWENAMDFDADKFPGYEHRETHEDKSAKGTQKGVTLTFTKSS</sequence>
<evidence type="ECO:0000259" key="4">
    <source>
        <dbReference type="Pfam" id="PF13699"/>
    </source>
</evidence>
<feature type="compositionally biased region" description="Basic and acidic residues" evidence="2">
    <location>
        <begin position="301"/>
        <end position="313"/>
    </location>
</feature>
<evidence type="ECO:0000313" key="6">
    <source>
        <dbReference type="Proteomes" id="UP000661112"/>
    </source>
</evidence>
<feature type="region of interest" description="Disordered" evidence="2">
    <location>
        <begin position="644"/>
        <end position="681"/>
    </location>
</feature>
<feature type="compositionally biased region" description="Polar residues" evidence="2">
    <location>
        <begin position="410"/>
        <end position="425"/>
    </location>
</feature>
<name>A0ABR8D1V5_9NOST</name>
<feature type="region of interest" description="Disordered" evidence="2">
    <location>
        <begin position="410"/>
        <end position="458"/>
    </location>
</feature>
<feature type="compositionally biased region" description="Basic and acidic residues" evidence="2">
    <location>
        <begin position="340"/>
        <end position="353"/>
    </location>
</feature>
<feature type="coiled-coil region" evidence="1">
    <location>
        <begin position="141"/>
        <end position="168"/>
    </location>
</feature>
<organism evidence="5 6">
    <name type="scientific">Anabaena azotica FACHB-119</name>
    <dbReference type="NCBI Taxonomy" id="947527"/>
    <lineage>
        <taxon>Bacteria</taxon>
        <taxon>Bacillati</taxon>
        <taxon>Cyanobacteriota</taxon>
        <taxon>Cyanophyceae</taxon>
        <taxon>Nostocales</taxon>
        <taxon>Nostocaceae</taxon>
        <taxon>Anabaena</taxon>
        <taxon>Anabaena azotica</taxon>
    </lineage>
</organism>
<evidence type="ECO:0000256" key="1">
    <source>
        <dbReference type="SAM" id="Coils"/>
    </source>
</evidence>
<feature type="region of interest" description="Disordered" evidence="2">
    <location>
        <begin position="301"/>
        <end position="385"/>
    </location>
</feature>
<feature type="compositionally biased region" description="Basic and acidic residues" evidence="2">
    <location>
        <begin position="1583"/>
        <end position="1593"/>
    </location>
</feature>
<feature type="region of interest" description="Disordered" evidence="2">
    <location>
        <begin position="473"/>
        <end position="520"/>
    </location>
</feature>
<dbReference type="PANTHER" id="PTHR11538">
    <property type="entry name" value="PHENYLALANYL-TRNA SYNTHETASE"/>
    <property type="match status" value="1"/>
</dbReference>
<keyword evidence="1" id="KW-0175">Coiled coil</keyword>
<comment type="caution">
    <text evidence="5">The sequence shown here is derived from an EMBL/GenBank/DDBJ whole genome shotgun (WGS) entry which is preliminary data.</text>
</comment>
<feature type="region of interest" description="Disordered" evidence="2">
    <location>
        <begin position="539"/>
        <end position="630"/>
    </location>
</feature>